<protein>
    <submittedName>
        <fullName evidence="2">Uncharacterized protein</fullName>
    </submittedName>
</protein>
<keyword evidence="1" id="KW-0472">Membrane</keyword>
<feature type="transmembrane region" description="Helical" evidence="1">
    <location>
        <begin position="218"/>
        <end position="242"/>
    </location>
</feature>
<proteinExistence type="predicted"/>
<dbReference type="EMBL" id="UINC01000339">
    <property type="protein sequence ID" value="SUZ53628.1"/>
    <property type="molecule type" value="Genomic_DNA"/>
</dbReference>
<gene>
    <name evidence="2" type="ORF">METZ01_LOCUS6482</name>
</gene>
<accession>A0A381NIE3</accession>
<feature type="transmembrane region" description="Helical" evidence="1">
    <location>
        <begin position="300"/>
        <end position="320"/>
    </location>
</feature>
<feature type="transmembrane region" description="Helical" evidence="1">
    <location>
        <begin position="6"/>
        <end position="36"/>
    </location>
</feature>
<keyword evidence="1" id="KW-1133">Transmembrane helix</keyword>
<feature type="transmembrane region" description="Helical" evidence="1">
    <location>
        <begin position="274"/>
        <end position="294"/>
    </location>
</feature>
<feature type="transmembrane region" description="Helical" evidence="1">
    <location>
        <begin position="130"/>
        <end position="148"/>
    </location>
</feature>
<feature type="transmembrane region" description="Helical" evidence="1">
    <location>
        <begin position="96"/>
        <end position="118"/>
    </location>
</feature>
<feature type="transmembrane region" description="Helical" evidence="1">
    <location>
        <begin position="189"/>
        <end position="212"/>
    </location>
</feature>
<organism evidence="2">
    <name type="scientific">marine metagenome</name>
    <dbReference type="NCBI Taxonomy" id="408172"/>
    <lineage>
        <taxon>unclassified sequences</taxon>
        <taxon>metagenomes</taxon>
        <taxon>ecological metagenomes</taxon>
    </lineage>
</organism>
<evidence type="ECO:0000256" key="1">
    <source>
        <dbReference type="SAM" id="Phobius"/>
    </source>
</evidence>
<sequence>MTIGILALAGGLILISPLLIAVVITALFLAFTVFLTQLLTALFRVKANRPVVVAMRISLISLALAVSLGVLELGAVTGLWPLLIERSIVKSLHVTLALSGGIGGLIVGVGFHVIPMFYLSSPFPEKRAVWILNAGLFSLAAFSVLLLISAGSAMLFTAMLPGVAASIIFAVTVWQMLLKRKRKVVDATLRFWQIGLLAFPLSLLCLAAQLFWPDERLPFAFGLLFLMGFAATITNGMLYKIVPFLIWFHRFSTLVGKVKVPLLKDILPAKRTTAQLLTAVLALLTLLPGALLHIDWLVRAGAVFWLTSSGWLGLNLIFAFRQKPVIND</sequence>
<name>A0A381NIE3_9ZZZZ</name>
<dbReference type="AlphaFoldDB" id="A0A381NIE3"/>
<evidence type="ECO:0000313" key="2">
    <source>
        <dbReference type="EMBL" id="SUZ53628.1"/>
    </source>
</evidence>
<keyword evidence="1" id="KW-0812">Transmembrane</keyword>
<feature type="transmembrane region" description="Helical" evidence="1">
    <location>
        <begin position="57"/>
        <end position="84"/>
    </location>
</feature>
<reference evidence="2" key="1">
    <citation type="submission" date="2018-05" db="EMBL/GenBank/DDBJ databases">
        <authorList>
            <person name="Lanie J.A."/>
            <person name="Ng W.-L."/>
            <person name="Kazmierczak K.M."/>
            <person name="Andrzejewski T.M."/>
            <person name="Davidsen T.M."/>
            <person name="Wayne K.J."/>
            <person name="Tettelin H."/>
            <person name="Glass J.I."/>
            <person name="Rusch D."/>
            <person name="Podicherti R."/>
            <person name="Tsui H.-C.T."/>
            <person name="Winkler M.E."/>
        </authorList>
    </citation>
    <scope>NUCLEOTIDE SEQUENCE</scope>
</reference>
<feature type="transmembrane region" description="Helical" evidence="1">
    <location>
        <begin position="154"/>
        <end position="177"/>
    </location>
</feature>